<comment type="caution">
    <text evidence="1">The sequence shown here is derived from an EMBL/GenBank/DDBJ whole genome shotgun (WGS) entry which is preliminary data.</text>
</comment>
<dbReference type="AlphaFoldDB" id="A0A3M7SKT7"/>
<proteinExistence type="predicted"/>
<dbReference type="Proteomes" id="UP000276133">
    <property type="component" value="Unassembled WGS sequence"/>
</dbReference>
<keyword evidence="2" id="KW-1185">Reference proteome</keyword>
<evidence type="ECO:0000313" key="1">
    <source>
        <dbReference type="EMBL" id="RNA36342.1"/>
    </source>
</evidence>
<dbReference type="EMBL" id="REGN01001201">
    <property type="protein sequence ID" value="RNA36342.1"/>
    <property type="molecule type" value="Genomic_DNA"/>
</dbReference>
<organism evidence="1 2">
    <name type="scientific">Brachionus plicatilis</name>
    <name type="common">Marine rotifer</name>
    <name type="synonym">Brachionus muelleri</name>
    <dbReference type="NCBI Taxonomy" id="10195"/>
    <lineage>
        <taxon>Eukaryota</taxon>
        <taxon>Metazoa</taxon>
        <taxon>Spiralia</taxon>
        <taxon>Gnathifera</taxon>
        <taxon>Rotifera</taxon>
        <taxon>Eurotatoria</taxon>
        <taxon>Monogononta</taxon>
        <taxon>Pseudotrocha</taxon>
        <taxon>Ploima</taxon>
        <taxon>Brachionidae</taxon>
        <taxon>Brachionus</taxon>
    </lineage>
</organism>
<gene>
    <name evidence="1" type="ORF">BpHYR1_032546</name>
</gene>
<evidence type="ECO:0000313" key="2">
    <source>
        <dbReference type="Proteomes" id="UP000276133"/>
    </source>
</evidence>
<sequence>MVIIIRMACLGVMQSKLHRTKRDQCGQLDLEAESIEHNNNNKRSNKHTAQCMNNDLVWSSSVDVQFTQFS</sequence>
<name>A0A3M7SKT7_BRAPC</name>
<protein>
    <submittedName>
        <fullName evidence="1">Uncharacterized protein</fullName>
    </submittedName>
</protein>
<accession>A0A3M7SKT7</accession>
<reference evidence="1 2" key="1">
    <citation type="journal article" date="2018" name="Sci. Rep.">
        <title>Genomic signatures of local adaptation to the degree of environmental predictability in rotifers.</title>
        <authorList>
            <person name="Franch-Gras L."/>
            <person name="Hahn C."/>
            <person name="Garcia-Roger E.M."/>
            <person name="Carmona M.J."/>
            <person name="Serra M."/>
            <person name="Gomez A."/>
        </authorList>
    </citation>
    <scope>NUCLEOTIDE SEQUENCE [LARGE SCALE GENOMIC DNA]</scope>
    <source>
        <strain evidence="1">HYR1</strain>
    </source>
</reference>